<dbReference type="SUPFAM" id="SSF53474">
    <property type="entry name" value="alpha/beta-Hydrolases"/>
    <property type="match status" value="1"/>
</dbReference>
<dbReference type="RefSeq" id="WP_353647416.1">
    <property type="nucleotide sequence ID" value="NZ_CP159218.1"/>
</dbReference>
<keyword evidence="2" id="KW-0378">Hydrolase</keyword>
<protein>
    <submittedName>
        <fullName evidence="2">Alpha/beta fold hydrolase</fullName>
    </submittedName>
</protein>
<gene>
    <name evidence="2" type="ORF">ABLG96_10890</name>
</gene>
<evidence type="ECO:0000313" key="2">
    <source>
        <dbReference type="EMBL" id="XCG61800.1"/>
    </source>
</evidence>
<feature type="domain" description="AB hydrolase-1" evidence="1">
    <location>
        <begin position="45"/>
        <end position="280"/>
    </location>
</feature>
<dbReference type="Pfam" id="PF12697">
    <property type="entry name" value="Abhydrolase_6"/>
    <property type="match status" value="1"/>
</dbReference>
<dbReference type="Gene3D" id="3.40.50.1820">
    <property type="entry name" value="alpha/beta hydrolase"/>
    <property type="match status" value="1"/>
</dbReference>
<evidence type="ECO:0000259" key="1">
    <source>
        <dbReference type="Pfam" id="PF12697"/>
    </source>
</evidence>
<dbReference type="GO" id="GO:0016787">
    <property type="term" value="F:hydrolase activity"/>
    <property type="evidence" value="ECO:0007669"/>
    <property type="project" value="UniProtKB-KW"/>
</dbReference>
<dbReference type="InterPro" id="IPR000073">
    <property type="entry name" value="AB_hydrolase_1"/>
</dbReference>
<reference evidence="2" key="1">
    <citation type="submission" date="2024-05" db="EMBL/GenBank/DDBJ databases">
        <authorList>
            <person name="Cai S.Y."/>
            <person name="Jin L.M."/>
            <person name="Li H.R."/>
        </authorList>
    </citation>
    <scope>NUCLEOTIDE SEQUENCE</scope>
    <source>
        <strain evidence="2">A5-74</strain>
    </source>
</reference>
<organism evidence="2">
    <name type="scientific">Nakamurella sp. A5-74</name>
    <dbReference type="NCBI Taxonomy" id="3158264"/>
    <lineage>
        <taxon>Bacteria</taxon>
        <taxon>Bacillati</taxon>
        <taxon>Actinomycetota</taxon>
        <taxon>Actinomycetes</taxon>
        <taxon>Nakamurellales</taxon>
        <taxon>Nakamurellaceae</taxon>
        <taxon>Nakamurella</taxon>
    </lineage>
</organism>
<accession>A0AAU8DK76</accession>
<name>A0AAU8DK76_9ACTN</name>
<dbReference type="AlphaFoldDB" id="A0AAU8DK76"/>
<sequence>MTAPTSSSTPLTHTVTGAGPAAGFVISGRSNRHLRRAARPDVPLVVALHGGTYTSEYFDIAGHSLLRRGADLDIPVIALDRPNYAGSSPLETDGSIIVANADVLGEVLGEIWAEYGADTSGIVLVGHSIGAAVVTAIAARPQSWPLLGIAISGCLVSVPQQSRAAWESLPDIPMIDLPTPMKDQVMFGPAGSYGPDMPAASHPSNALVPKAELLDITGTWIAGRAAFCAEVPVPVHHRQGEFDHLWITDPGQIDSFRTGFTAAPSVDSRIQPGSGHCIDFHRAGAAFQVGQLSFALECCLT</sequence>
<dbReference type="InterPro" id="IPR029058">
    <property type="entry name" value="AB_hydrolase_fold"/>
</dbReference>
<dbReference type="EMBL" id="CP159218">
    <property type="protein sequence ID" value="XCG61800.1"/>
    <property type="molecule type" value="Genomic_DNA"/>
</dbReference>
<proteinExistence type="predicted"/>